<dbReference type="InterPro" id="IPR003661">
    <property type="entry name" value="HisK_dim/P_dom"/>
</dbReference>
<name>A0A163Z3M5_9BRAD</name>
<feature type="transmembrane region" description="Helical" evidence="11">
    <location>
        <begin position="48"/>
        <end position="67"/>
    </location>
</feature>
<keyword evidence="6 11" id="KW-0812">Transmembrane</keyword>
<dbReference type="GO" id="GO:0000155">
    <property type="term" value="F:phosphorelay sensor kinase activity"/>
    <property type="evidence" value="ECO:0007669"/>
    <property type="project" value="InterPro"/>
</dbReference>
<dbReference type="Gene3D" id="3.30.565.10">
    <property type="entry name" value="Histidine kinase-like ATPase, C-terminal domain"/>
    <property type="match status" value="1"/>
</dbReference>
<dbReference type="InterPro" id="IPR036890">
    <property type="entry name" value="HATPase_C_sf"/>
</dbReference>
<comment type="catalytic activity">
    <reaction evidence="1">
        <text>ATP + protein L-histidine = ADP + protein N-phospho-L-histidine.</text>
        <dbReference type="EC" id="2.7.13.3"/>
    </reaction>
</comment>
<dbReference type="PANTHER" id="PTHR45436">
    <property type="entry name" value="SENSOR HISTIDINE KINASE YKOH"/>
    <property type="match status" value="1"/>
</dbReference>
<dbReference type="SUPFAM" id="SSF55874">
    <property type="entry name" value="ATPase domain of HSP90 chaperone/DNA topoisomerase II/histidine kinase"/>
    <property type="match status" value="1"/>
</dbReference>
<evidence type="ECO:0000313" key="14">
    <source>
        <dbReference type="EMBL" id="KZD22883.1"/>
    </source>
</evidence>
<keyword evidence="10 11" id="KW-0472">Membrane</keyword>
<evidence type="ECO:0000256" key="9">
    <source>
        <dbReference type="ARBA" id="ARBA00023012"/>
    </source>
</evidence>
<dbReference type="EMBL" id="LVYV01000013">
    <property type="protein sequence ID" value="KZD22883.1"/>
    <property type="molecule type" value="Genomic_DNA"/>
</dbReference>
<comment type="caution">
    <text evidence="14">The sequence shown here is derived from an EMBL/GenBank/DDBJ whole genome shotgun (WGS) entry which is preliminary data.</text>
</comment>
<organism evidence="14 15">
    <name type="scientific">Tardiphaga robiniae</name>
    <dbReference type="NCBI Taxonomy" id="943830"/>
    <lineage>
        <taxon>Bacteria</taxon>
        <taxon>Pseudomonadati</taxon>
        <taxon>Pseudomonadota</taxon>
        <taxon>Alphaproteobacteria</taxon>
        <taxon>Hyphomicrobiales</taxon>
        <taxon>Nitrobacteraceae</taxon>
        <taxon>Tardiphaga</taxon>
    </lineage>
</organism>
<evidence type="ECO:0000256" key="7">
    <source>
        <dbReference type="ARBA" id="ARBA00022777"/>
    </source>
</evidence>
<evidence type="ECO:0000256" key="8">
    <source>
        <dbReference type="ARBA" id="ARBA00022989"/>
    </source>
</evidence>
<evidence type="ECO:0000313" key="15">
    <source>
        <dbReference type="Proteomes" id="UP000076574"/>
    </source>
</evidence>
<evidence type="ECO:0000256" key="3">
    <source>
        <dbReference type="ARBA" id="ARBA00012438"/>
    </source>
</evidence>
<evidence type="ECO:0000259" key="13">
    <source>
        <dbReference type="PROSITE" id="PS50885"/>
    </source>
</evidence>
<dbReference type="Pfam" id="PF13756">
    <property type="entry name" value="Stimulus_sens_1"/>
    <property type="match status" value="1"/>
</dbReference>
<reference evidence="14 15" key="1">
    <citation type="submission" date="2016-03" db="EMBL/GenBank/DDBJ databases">
        <title>Microsymbionts genomes from the relict species Vavilovia formosa (Stev.) Fed.</title>
        <authorList>
            <person name="Kopat V."/>
            <person name="Chirak E."/>
            <person name="Kimeklis A."/>
            <person name="Andronov E."/>
        </authorList>
    </citation>
    <scope>NUCLEOTIDE SEQUENCE [LARGE SCALE GENOMIC DNA]</scope>
    <source>
        <strain evidence="14 15">Vaf07</strain>
    </source>
</reference>
<dbReference type="STRING" id="943830.A4A58_27900"/>
<gene>
    <name evidence="14" type="ORF">A4A58_27900</name>
</gene>
<dbReference type="CDD" id="cd00082">
    <property type="entry name" value="HisKA"/>
    <property type="match status" value="1"/>
</dbReference>
<keyword evidence="7 14" id="KW-0418">Kinase</keyword>
<evidence type="ECO:0000259" key="12">
    <source>
        <dbReference type="PROSITE" id="PS50109"/>
    </source>
</evidence>
<dbReference type="InterPro" id="IPR003660">
    <property type="entry name" value="HAMP_dom"/>
</dbReference>
<evidence type="ECO:0000256" key="2">
    <source>
        <dbReference type="ARBA" id="ARBA00004370"/>
    </source>
</evidence>
<dbReference type="Gene3D" id="1.10.287.130">
    <property type="match status" value="1"/>
</dbReference>
<dbReference type="SMART" id="SM00388">
    <property type="entry name" value="HisKA"/>
    <property type="match status" value="1"/>
</dbReference>
<dbReference type="InterPro" id="IPR025919">
    <property type="entry name" value="Stimulus_sens_dom"/>
</dbReference>
<feature type="domain" description="HAMP" evidence="13">
    <location>
        <begin position="301"/>
        <end position="356"/>
    </location>
</feature>
<dbReference type="SMART" id="SM00387">
    <property type="entry name" value="HATPase_c"/>
    <property type="match status" value="1"/>
</dbReference>
<dbReference type="InterPro" id="IPR003594">
    <property type="entry name" value="HATPase_dom"/>
</dbReference>
<dbReference type="InterPro" id="IPR004358">
    <property type="entry name" value="Sig_transdc_His_kin-like_C"/>
</dbReference>
<evidence type="ECO:0000256" key="5">
    <source>
        <dbReference type="ARBA" id="ARBA00022679"/>
    </source>
</evidence>
<dbReference type="Proteomes" id="UP000076574">
    <property type="component" value="Unassembled WGS sequence"/>
</dbReference>
<proteinExistence type="predicted"/>
<dbReference type="Pfam" id="PF00512">
    <property type="entry name" value="HisKA"/>
    <property type="match status" value="1"/>
</dbReference>
<dbReference type="Pfam" id="PF02518">
    <property type="entry name" value="HATPase_c"/>
    <property type="match status" value="1"/>
</dbReference>
<dbReference type="PRINTS" id="PR00344">
    <property type="entry name" value="BCTRLSENSOR"/>
</dbReference>
<evidence type="ECO:0000256" key="10">
    <source>
        <dbReference type="ARBA" id="ARBA00023136"/>
    </source>
</evidence>
<dbReference type="SMART" id="SM00304">
    <property type="entry name" value="HAMP"/>
    <property type="match status" value="1"/>
</dbReference>
<evidence type="ECO:0000256" key="11">
    <source>
        <dbReference type="SAM" id="Phobius"/>
    </source>
</evidence>
<dbReference type="InterPro" id="IPR036097">
    <property type="entry name" value="HisK_dim/P_sf"/>
</dbReference>
<accession>A0A163Z3M5</accession>
<feature type="domain" description="Histidine kinase" evidence="12">
    <location>
        <begin position="364"/>
        <end position="591"/>
    </location>
</feature>
<dbReference type="SUPFAM" id="SSF47384">
    <property type="entry name" value="Homodimeric domain of signal transducing histidine kinase"/>
    <property type="match status" value="1"/>
</dbReference>
<dbReference type="InterPro" id="IPR005467">
    <property type="entry name" value="His_kinase_dom"/>
</dbReference>
<dbReference type="Pfam" id="PF00672">
    <property type="entry name" value="HAMP"/>
    <property type="match status" value="1"/>
</dbReference>
<dbReference type="Gene3D" id="6.10.340.10">
    <property type="match status" value="1"/>
</dbReference>
<dbReference type="Pfam" id="PF13755">
    <property type="entry name" value="Sensor_TM1"/>
    <property type="match status" value="1"/>
</dbReference>
<protein>
    <recommendedName>
        <fullName evidence="3">histidine kinase</fullName>
        <ecNumber evidence="3">2.7.13.3</ecNumber>
    </recommendedName>
</protein>
<dbReference type="PROSITE" id="PS50885">
    <property type="entry name" value="HAMP"/>
    <property type="match status" value="1"/>
</dbReference>
<keyword evidence="5" id="KW-0808">Transferase</keyword>
<sequence>MDADGTSPHAAGGDADRTRRGWQRPLDWLRRARQFFVALTFSSLTRRIVSLNLAGLCALVASILYLSQFRAGLIDARAQSLLVQAEIIASAIAASATVETNTITIDPDRLLDLKPGETYGVPDELSGLDFPINPERVAPVLRRLISPTKTRARIYDRDGVLILDSRSLYGRGDVLRFELPPPTTEKPGFAERTMIAVRTWLNRGDLPLYRELGPENGNGYQEVQQSLDGLKSSMVRINERGEVIVSVAVPVQRFRAVHGSLMLSTQGDDIDQMVTAERLAILKVFAVAAVVMIVLSLLLASTIAGPVRRLADSAERVRRRIRTRVEIPDFTRRRDEIGHLSGALRDMTDALYNRIEAIEMFAADVSHELKNPLTSLRSAVETLPLAKNDNSRGRLLAVIEHDVRRLDRLISDISDASRLDAELQRNDTAPVDVRRLLTTLTSVANETKLGHDVGVEVRFEGAATDAFSVPGHDSRLGQVITNLVTNAQSFSTPGGKVRIVCRRLKGKIEIVVDDDGPGIGLDALERIFERFYTDRPHQGFGQNSGLGLSISKQIVEAHSGTIWAENRIGPANADGEIPVLGARFVVRLPAT</sequence>
<dbReference type="InterPro" id="IPR050428">
    <property type="entry name" value="TCS_sensor_his_kinase"/>
</dbReference>
<evidence type="ECO:0000256" key="6">
    <source>
        <dbReference type="ARBA" id="ARBA00022692"/>
    </source>
</evidence>
<dbReference type="InterPro" id="IPR025908">
    <property type="entry name" value="Sensor_TM1"/>
</dbReference>
<evidence type="ECO:0000256" key="1">
    <source>
        <dbReference type="ARBA" id="ARBA00000085"/>
    </source>
</evidence>
<dbReference type="AlphaFoldDB" id="A0A163Z3M5"/>
<dbReference type="EC" id="2.7.13.3" evidence="3"/>
<comment type="subcellular location">
    <subcellularLocation>
        <location evidence="2">Membrane</location>
    </subcellularLocation>
</comment>
<keyword evidence="9" id="KW-0902">Two-component regulatory system</keyword>
<dbReference type="PANTHER" id="PTHR45436:SF5">
    <property type="entry name" value="SENSOR HISTIDINE KINASE TRCS"/>
    <property type="match status" value="1"/>
</dbReference>
<keyword evidence="4" id="KW-0597">Phosphoprotein</keyword>
<keyword evidence="15" id="KW-1185">Reference proteome</keyword>
<feature type="transmembrane region" description="Helical" evidence="11">
    <location>
        <begin position="280"/>
        <end position="300"/>
    </location>
</feature>
<evidence type="ECO:0000256" key="4">
    <source>
        <dbReference type="ARBA" id="ARBA00022553"/>
    </source>
</evidence>
<dbReference type="PROSITE" id="PS50109">
    <property type="entry name" value="HIS_KIN"/>
    <property type="match status" value="1"/>
</dbReference>
<dbReference type="GO" id="GO:0016020">
    <property type="term" value="C:membrane"/>
    <property type="evidence" value="ECO:0007669"/>
    <property type="project" value="UniProtKB-SubCell"/>
</dbReference>
<keyword evidence="8 11" id="KW-1133">Transmembrane helix</keyword>